<keyword evidence="2" id="KW-1185">Reference proteome</keyword>
<comment type="caution">
    <text evidence="1">The sequence shown here is derived from an EMBL/GenBank/DDBJ whole genome shotgun (WGS) entry which is preliminary data.</text>
</comment>
<protein>
    <submittedName>
        <fullName evidence="1">Uncharacterized protein</fullName>
    </submittedName>
</protein>
<dbReference type="Proteomes" id="UP001234297">
    <property type="component" value="Chromosome 4"/>
</dbReference>
<gene>
    <name evidence="1" type="ORF">MRB53_014787</name>
</gene>
<accession>A0ACC2KBZ9</accession>
<organism evidence="1 2">
    <name type="scientific">Persea americana</name>
    <name type="common">Avocado</name>
    <dbReference type="NCBI Taxonomy" id="3435"/>
    <lineage>
        <taxon>Eukaryota</taxon>
        <taxon>Viridiplantae</taxon>
        <taxon>Streptophyta</taxon>
        <taxon>Embryophyta</taxon>
        <taxon>Tracheophyta</taxon>
        <taxon>Spermatophyta</taxon>
        <taxon>Magnoliopsida</taxon>
        <taxon>Magnoliidae</taxon>
        <taxon>Laurales</taxon>
        <taxon>Lauraceae</taxon>
        <taxon>Persea</taxon>
    </lineage>
</organism>
<proteinExistence type="predicted"/>
<sequence>MPVPAGVTKVFFGRRKDCDVRLVLGESIDGGCAVRVVLERQLCAYDPKVSISSGLATELVEFEIRSPGLHLAVNACAAAAVAVSMGVSLHQVGESLSRFKPVQMRSELKIAENGIRIINDVYNSNPTSMRTAINLLKAMECRGKRVVILGDMLELGALETEAHEDVLSMCSDSCFGMVALVGKRFAAAAEKLNLVGKINIMFATDSESLSLDIKERLTANDVVLVKGSRALQMEKKPGNFISIDTFYLVSAILPLAKQCAFGVIYGDNNGLEFVDVPFCGESYFLFKSSAS</sequence>
<evidence type="ECO:0000313" key="2">
    <source>
        <dbReference type="Proteomes" id="UP001234297"/>
    </source>
</evidence>
<dbReference type="EMBL" id="CM056812">
    <property type="protein sequence ID" value="KAJ8618601.1"/>
    <property type="molecule type" value="Genomic_DNA"/>
</dbReference>
<reference evidence="1 2" key="1">
    <citation type="journal article" date="2022" name="Hortic Res">
        <title>A haplotype resolved chromosomal level avocado genome allows analysis of novel avocado genes.</title>
        <authorList>
            <person name="Nath O."/>
            <person name="Fletcher S.J."/>
            <person name="Hayward A."/>
            <person name="Shaw L.M."/>
            <person name="Masouleh A.K."/>
            <person name="Furtado A."/>
            <person name="Henry R.J."/>
            <person name="Mitter N."/>
        </authorList>
    </citation>
    <scope>NUCLEOTIDE SEQUENCE [LARGE SCALE GENOMIC DNA]</scope>
    <source>
        <strain evidence="2">cv. Hass</strain>
    </source>
</reference>
<name>A0ACC2KBZ9_PERAE</name>
<evidence type="ECO:0000313" key="1">
    <source>
        <dbReference type="EMBL" id="KAJ8618601.1"/>
    </source>
</evidence>